<evidence type="ECO:0000313" key="6">
    <source>
        <dbReference type="Proteomes" id="UP000235963"/>
    </source>
</evidence>
<dbReference type="Pfam" id="PF08270">
    <property type="entry name" value="PRD_Mga"/>
    <property type="match status" value="1"/>
</dbReference>
<proteinExistence type="predicted"/>
<dbReference type="Pfam" id="PF05043">
    <property type="entry name" value="Mga"/>
    <property type="match status" value="1"/>
</dbReference>
<keyword evidence="1" id="KW-0805">Transcription regulation</keyword>
<evidence type="ECO:0000259" key="4">
    <source>
        <dbReference type="Pfam" id="PF08270"/>
    </source>
</evidence>
<dbReference type="InterPro" id="IPR013236">
    <property type="entry name" value="Mga_PRD_dom"/>
</dbReference>
<dbReference type="PANTHER" id="PTHR30185:SF18">
    <property type="entry name" value="TRANSCRIPTIONAL REGULATOR MTLR"/>
    <property type="match status" value="1"/>
</dbReference>
<dbReference type="Gene3D" id="1.10.10.10">
    <property type="entry name" value="Winged helix-like DNA-binding domain superfamily/Winged helix DNA-binding domain"/>
    <property type="match status" value="1"/>
</dbReference>
<dbReference type="InterPro" id="IPR036388">
    <property type="entry name" value="WH-like_DNA-bd_sf"/>
</dbReference>
<evidence type="ECO:0000256" key="1">
    <source>
        <dbReference type="ARBA" id="ARBA00023015"/>
    </source>
</evidence>
<dbReference type="Proteomes" id="UP000235963">
    <property type="component" value="Unassembled WGS sequence"/>
</dbReference>
<evidence type="ECO:0000259" key="3">
    <source>
        <dbReference type="Pfam" id="PF05043"/>
    </source>
</evidence>
<dbReference type="AlphaFoldDB" id="A0A2N8LAP2"/>
<protein>
    <submittedName>
        <fullName evidence="5">Transcriptional regulator</fullName>
    </submittedName>
</protein>
<gene>
    <name evidence="5" type="ORF">AT575_08070</name>
</gene>
<dbReference type="EMBL" id="LOCM01000030">
    <property type="protein sequence ID" value="PND47225.1"/>
    <property type="molecule type" value="Genomic_DNA"/>
</dbReference>
<dbReference type="InterPro" id="IPR050661">
    <property type="entry name" value="BglG_antiterminators"/>
</dbReference>
<dbReference type="InterPro" id="IPR007737">
    <property type="entry name" value="Mga_HTH"/>
</dbReference>
<organism evidence="5 6">
    <name type="scientific">Streptococcus penaeicida</name>
    <dbReference type="NCBI Taxonomy" id="1765960"/>
    <lineage>
        <taxon>Bacteria</taxon>
        <taxon>Bacillati</taxon>
        <taxon>Bacillota</taxon>
        <taxon>Bacilli</taxon>
        <taxon>Lactobacillales</taxon>
        <taxon>Streptococcaceae</taxon>
        <taxon>Streptococcus</taxon>
    </lineage>
</organism>
<name>A0A2N8LAP2_9STRE</name>
<evidence type="ECO:0000256" key="2">
    <source>
        <dbReference type="ARBA" id="ARBA00023163"/>
    </source>
</evidence>
<dbReference type="PANTHER" id="PTHR30185">
    <property type="entry name" value="CRYPTIC BETA-GLUCOSIDE BGL OPERON ANTITERMINATOR"/>
    <property type="match status" value="1"/>
</dbReference>
<dbReference type="OrthoDB" id="1711164at2"/>
<feature type="domain" description="Mga helix-turn-helix" evidence="3">
    <location>
        <begin position="79"/>
        <end position="161"/>
    </location>
</feature>
<accession>A0A2N8LAP2</accession>
<keyword evidence="6" id="KW-1185">Reference proteome</keyword>
<sequence>MFINKDLFSNQQLRELNLVKLMSQKKQAYDYKSICHYLDCSFMTLQTEIAHLSTFPEIKAFPYIEPHLSLSYKREFGPQKLYQSILLEAPSLRLLEILFFEDPESLDCLADQLFISLSTLKRLIKKTNCYLENFFNCHIDIKQLGLVGQEKQIRLFYLKYFSEAYDMHQWPFASMISESVLSDLIDLIVTSLDTPMDRTHYRHLKVLAAVNLVRYSQGFTLANSDLPSQFLYQQIKDLQPMAQLAQRFLESSGLSLDSTALSELFSAYSRNYLFFNDYNLSTAALEPLAIPADAWQAVLEKLQEQFGLALQNREELCRILQEATILGEEDRHQNYLVFDHKEPYLNYFRTQYPELCHVFSQALLLPFLKRGLSCPEKMRGQLLYIVLVYWDNLFLQLSHSIQKQKLLIIESGRANLGQFLQAFTGQYFDITIHDELEIDMENIRQNYDLVLTDVALEQTEDLDIYFFSQLVPHIALAQLNDHLRDKIQAHFKAKCQAFEGQDQAS</sequence>
<comment type="caution">
    <text evidence="5">The sequence shown here is derived from an EMBL/GenBank/DDBJ whole genome shotgun (WGS) entry which is preliminary data.</text>
</comment>
<feature type="domain" description="M protein trans-acting positive regulator (MGA) PRD" evidence="4">
    <location>
        <begin position="177"/>
        <end position="364"/>
    </location>
</feature>
<reference evidence="5 6" key="1">
    <citation type="submission" date="2015-12" db="EMBL/GenBank/DDBJ databases">
        <title>Streptococcus penaeicida sp. nov.</title>
        <authorList>
            <person name="Gomez-Gil B."/>
            <person name="Morales-Covarrubias M."/>
        </authorList>
    </citation>
    <scope>NUCLEOTIDE SEQUENCE [LARGE SCALE GENOMIC DNA]</scope>
    <source>
        <strain evidence="5 6">CAIM 1838</strain>
    </source>
</reference>
<evidence type="ECO:0000313" key="5">
    <source>
        <dbReference type="EMBL" id="PND47225.1"/>
    </source>
</evidence>
<dbReference type="RefSeq" id="WP_102777925.1">
    <property type="nucleotide sequence ID" value="NZ_CBCSGP010000004.1"/>
</dbReference>
<keyword evidence="2" id="KW-0804">Transcription</keyword>